<keyword evidence="3 4" id="KW-0539">Nucleus</keyword>
<dbReference type="InterPro" id="IPR055129">
    <property type="entry name" value="YEATS_dom"/>
</dbReference>
<dbReference type="InterPro" id="IPR005033">
    <property type="entry name" value="YEATS"/>
</dbReference>
<dbReference type="EMBL" id="BQNB010011499">
    <property type="protein sequence ID" value="GJS91370.1"/>
    <property type="molecule type" value="Genomic_DNA"/>
</dbReference>
<evidence type="ECO:0000313" key="7">
    <source>
        <dbReference type="Proteomes" id="UP001151760"/>
    </source>
</evidence>
<dbReference type="PROSITE" id="PS51037">
    <property type="entry name" value="YEATS"/>
    <property type="match status" value="1"/>
</dbReference>
<sequence>MSRRIAGDCQRVKAMLSELVRLLETKGMCGCSLAKKLRDAEISLLIIYGNIALWRGKKASEYQSHRWKVYVRGLTNQDLSVMVKRVVFQLHSSFNNPMWVVKSPPFELSQSSWGEFEIAICVKRIKCLKVEDDGVELLKVMKRKRFGRNVDVRSCLGRLKEDCHAENMSESQQSVLQGVEDYVERLHVT</sequence>
<comment type="subcellular location">
    <subcellularLocation>
        <location evidence="4">Nucleus</location>
    </subcellularLocation>
</comment>
<evidence type="ECO:0000259" key="5">
    <source>
        <dbReference type="PROSITE" id="PS51037"/>
    </source>
</evidence>
<dbReference type="PANTHER" id="PTHR47573">
    <property type="entry name" value="PROTEIN AF-9 HOMOLOG"/>
    <property type="match status" value="1"/>
</dbReference>
<proteinExistence type="predicted"/>
<accession>A0ABQ4ZN81</accession>
<name>A0ABQ4ZN81_9ASTR</name>
<dbReference type="Proteomes" id="UP001151760">
    <property type="component" value="Unassembled WGS sequence"/>
</dbReference>
<evidence type="ECO:0000256" key="4">
    <source>
        <dbReference type="PROSITE-ProRule" id="PRU00376"/>
    </source>
</evidence>
<evidence type="ECO:0000313" key="6">
    <source>
        <dbReference type="EMBL" id="GJS91370.1"/>
    </source>
</evidence>
<evidence type="ECO:0000256" key="3">
    <source>
        <dbReference type="ARBA" id="ARBA00023242"/>
    </source>
</evidence>
<keyword evidence="7" id="KW-1185">Reference proteome</keyword>
<dbReference type="Pfam" id="PF03366">
    <property type="entry name" value="YEATS"/>
    <property type="match status" value="1"/>
</dbReference>
<comment type="caution">
    <text evidence="6">The sequence shown here is derived from an EMBL/GenBank/DDBJ whole genome shotgun (WGS) entry which is preliminary data.</text>
</comment>
<dbReference type="PANTHER" id="PTHR47573:SF1">
    <property type="entry name" value="PROTEIN AF-9 HOMOLOG"/>
    <property type="match status" value="1"/>
</dbReference>
<keyword evidence="1" id="KW-0805">Transcription regulation</keyword>
<keyword evidence="2" id="KW-0804">Transcription</keyword>
<evidence type="ECO:0000256" key="1">
    <source>
        <dbReference type="ARBA" id="ARBA00023015"/>
    </source>
</evidence>
<dbReference type="InterPro" id="IPR038704">
    <property type="entry name" value="YEAST_sf"/>
</dbReference>
<reference evidence="6" key="2">
    <citation type="submission" date="2022-01" db="EMBL/GenBank/DDBJ databases">
        <authorList>
            <person name="Yamashiro T."/>
            <person name="Shiraishi A."/>
            <person name="Satake H."/>
            <person name="Nakayama K."/>
        </authorList>
    </citation>
    <scope>NUCLEOTIDE SEQUENCE</scope>
</reference>
<protein>
    <submittedName>
        <fullName evidence="6">Transcription initiation factor TFIID subunit 14b-like protein</fullName>
    </submittedName>
</protein>
<evidence type="ECO:0000256" key="2">
    <source>
        <dbReference type="ARBA" id="ARBA00023163"/>
    </source>
</evidence>
<reference evidence="6" key="1">
    <citation type="journal article" date="2022" name="Int. J. Mol. Sci.">
        <title>Draft Genome of Tanacetum Coccineum: Genomic Comparison of Closely Related Tanacetum-Family Plants.</title>
        <authorList>
            <person name="Yamashiro T."/>
            <person name="Shiraishi A."/>
            <person name="Nakayama K."/>
            <person name="Satake H."/>
        </authorList>
    </citation>
    <scope>NUCLEOTIDE SEQUENCE</scope>
</reference>
<gene>
    <name evidence="6" type="ORF">Tco_0774006</name>
</gene>
<dbReference type="Gene3D" id="2.60.40.1970">
    <property type="entry name" value="YEATS domain"/>
    <property type="match status" value="1"/>
</dbReference>
<organism evidence="6 7">
    <name type="scientific">Tanacetum coccineum</name>
    <dbReference type="NCBI Taxonomy" id="301880"/>
    <lineage>
        <taxon>Eukaryota</taxon>
        <taxon>Viridiplantae</taxon>
        <taxon>Streptophyta</taxon>
        <taxon>Embryophyta</taxon>
        <taxon>Tracheophyta</taxon>
        <taxon>Spermatophyta</taxon>
        <taxon>Magnoliopsida</taxon>
        <taxon>eudicotyledons</taxon>
        <taxon>Gunneridae</taxon>
        <taxon>Pentapetalae</taxon>
        <taxon>asterids</taxon>
        <taxon>campanulids</taxon>
        <taxon>Asterales</taxon>
        <taxon>Asteraceae</taxon>
        <taxon>Asteroideae</taxon>
        <taxon>Anthemideae</taxon>
        <taxon>Anthemidinae</taxon>
        <taxon>Tanacetum</taxon>
    </lineage>
</organism>
<feature type="domain" description="YEATS" evidence="5">
    <location>
        <begin position="36"/>
        <end position="189"/>
    </location>
</feature>